<feature type="domain" description="N-acetyltransferase" evidence="1">
    <location>
        <begin position="58"/>
        <end position="203"/>
    </location>
</feature>
<dbReference type="GO" id="GO:0016747">
    <property type="term" value="F:acyltransferase activity, transferring groups other than amino-acyl groups"/>
    <property type="evidence" value="ECO:0007669"/>
    <property type="project" value="InterPro"/>
</dbReference>
<dbReference type="AlphaFoldDB" id="A0A286E0I3"/>
<evidence type="ECO:0000313" key="3">
    <source>
        <dbReference type="Proteomes" id="UP000219072"/>
    </source>
</evidence>
<dbReference type="InterPro" id="IPR052523">
    <property type="entry name" value="Trichothecene_AcTrans"/>
</dbReference>
<accession>A0A286E0I3</accession>
<evidence type="ECO:0000259" key="1">
    <source>
        <dbReference type="PROSITE" id="PS51186"/>
    </source>
</evidence>
<dbReference type="PROSITE" id="PS51186">
    <property type="entry name" value="GNAT"/>
    <property type="match status" value="1"/>
</dbReference>
<dbReference type="InterPro" id="IPR000182">
    <property type="entry name" value="GNAT_dom"/>
</dbReference>
<reference evidence="2 3" key="1">
    <citation type="submission" date="2017-09" db="EMBL/GenBank/DDBJ databases">
        <authorList>
            <person name="Ehlers B."/>
            <person name="Leendertz F.H."/>
        </authorList>
    </citation>
    <scope>NUCLEOTIDE SEQUENCE [LARGE SCALE GENOMIC DNA]</scope>
    <source>
        <strain evidence="2 3">CGMCC 4.7095</strain>
    </source>
</reference>
<dbReference type="PANTHER" id="PTHR42791">
    <property type="entry name" value="GNAT FAMILY ACETYLTRANSFERASE"/>
    <property type="match status" value="1"/>
</dbReference>
<dbReference type="RefSeq" id="WP_170970624.1">
    <property type="nucleotide sequence ID" value="NZ_OCNE01000016.1"/>
</dbReference>
<dbReference type="EMBL" id="OCNE01000016">
    <property type="protein sequence ID" value="SOD64380.1"/>
    <property type="molecule type" value="Genomic_DNA"/>
</dbReference>
<organism evidence="2 3">
    <name type="scientific">Streptomyces zhaozhouensis</name>
    <dbReference type="NCBI Taxonomy" id="1300267"/>
    <lineage>
        <taxon>Bacteria</taxon>
        <taxon>Bacillati</taxon>
        <taxon>Actinomycetota</taxon>
        <taxon>Actinomycetes</taxon>
        <taxon>Kitasatosporales</taxon>
        <taxon>Streptomycetaceae</taxon>
        <taxon>Streptomyces</taxon>
    </lineage>
</organism>
<evidence type="ECO:0000313" key="2">
    <source>
        <dbReference type="EMBL" id="SOD64380.1"/>
    </source>
</evidence>
<sequence length="214" mass="22838">MIVVTPAAPAHAEEAVRVLVGAFREDPVMSVFFRGRPDEREARLGHLFRVTVRAGLAGGVVDLARDDRDGTLLGVAVWSAPGHRDAGGLQRLRDAGSYLRAFGPFGLWRARGFERVLHLARPGEAHWYLAAIGVRPAGRGLGVGSALLDGRLSTVDRAATAAPAYLEASTERSAALYERFGFLPTGRVEGFPPGARPIAMWRPGAHTGALARQG</sequence>
<keyword evidence="2" id="KW-0808">Transferase</keyword>
<dbReference type="SUPFAM" id="SSF55729">
    <property type="entry name" value="Acyl-CoA N-acyltransferases (Nat)"/>
    <property type="match status" value="1"/>
</dbReference>
<name>A0A286E0I3_9ACTN</name>
<protein>
    <submittedName>
        <fullName evidence="2">Acetyltransferase (GNAT) family protein</fullName>
    </submittedName>
</protein>
<dbReference type="Proteomes" id="UP000219072">
    <property type="component" value="Unassembled WGS sequence"/>
</dbReference>
<keyword evidence="3" id="KW-1185">Reference proteome</keyword>
<dbReference type="InterPro" id="IPR016181">
    <property type="entry name" value="Acyl_CoA_acyltransferase"/>
</dbReference>
<proteinExistence type="predicted"/>
<dbReference type="Gene3D" id="3.40.630.30">
    <property type="match status" value="1"/>
</dbReference>
<dbReference type="PANTHER" id="PTHR42791:SF1">
    <property type="entry name" value="N-ACETYLTRANSFERASE DOMAIN-CONTAINING PROTEIN"/>
    <property type="match status" value="1"/>
</dbReference>
<gene>
    <name evidence="2" type="ORF">SAMN06297387_116104</name>
</gene>
<dbReference type="Pfam" id="PF13508">
    <property type="entry name" value="Acetyltransf_7"/>
    <property type="match status" value="1"/>
</dbReference>